<evidence type="ECO:0000313" key="6">
    <source>
        <dbReference type="Proteomes" id="UP000886653"/>
    </source>
</evidence>
<dbReference type="GO" id="GO:0005634">
    <property type="term" value="C:nucleus"/>
    <property type="evidence" value="ECO:0007669"/>
    <property type="project" value="TreeGrafter"/>
</dbReference>
<dbReference type="EMBL" id="MU167301">
    <property type="protein sequence ID" value="KAG0144156.1"/>
    <property type="molecule type" value="Genomic_DNA"/>
</dbReference>
<protein>
    <recommendedName>
        <fullName evidence="4">RRM domain-containing protein</fullName>
    </recommendedName>
</protein>
<evidence type="ECO:0000313" key="5">
    <source>
        <dbReference type="EMBL" id="KAG0144156.1"/>
    </source>
</evidence>
<feature type="region of interest" description="Disordered" evidence="3">
    <location>
        <begin position="288"/>
        <end position="325"/>
    </location>
</feature>
<feature type="region of interest" description="Disordered" evidence="3">
    <location>
        <begin position="1014"/>
        <end position="1057"/>
    </location>
</feature>
<dbReference type="Pfam" id="PF00076">
    <property type="entry name" value="RRM_1"/>
    <property type="match status" value="2"/>
</dbReference>
<dbReference type="PROSITE" id="PS50102">
    <property type="entry name" value="RRM"/>
    <property type="match status" value="2"/>
</dbReference>
<feature type="region of interest" description="Disordered" evidence="3">
    <location>
        <begin position="526"/>
        <end position="546"/>
    </location>
</feature>
<keyword evidence="6" id="KW-1185">Reference proteome</keyword>
<dbReference type="GO" id="GO:1990904">
    <property type="term" value="C:ribonucleoprotein complex"/>
    <property type="evidence" value="ECO:0007669"/>
    <property type="project" value="TreeGrafter"/>
</dbReference>
<dbReference type="Gene3D" id="3.30.70.330">
    <property type="match status" value="2"/>
</dbReference>
<dbReference type="PANTHER" id="PTHR23003:SF64">
    <property type="entry name" value="RRM DOMAIN-CONTAINING PROTEIN"/>
    <property type="match status" value="1"/>
</dbReference>
<dbReference type="SMART" id="SM00360">
    <property type="entry name" value="RRM"/>
    <property type="match status" value="2"/>
</dbReference>
<sequence length="1057" mass="113201">MTSNQLPILPLSLSHLHPATFEHRPQNVNVEIRIENGNGNRNGHGHGHGNGHGNDNGHGHGHGHSNRNGNGNGNGIRSNLSHPTPLTSNSLLSSKTHSFPTSLHSDQQNLLDNILPSQQHFPTTTTSSTTSFLDSRPTSSNGHQSRLIESSPDSSLGSNAPPPYYPSYPSHQPQTAGYPNLHPPLHSPDTRTQLFVGNLPFRVRWQDLKDLFRKAGTVLRADVSLTIDNRSKGFGTVLFANRYDALKAIEIYNGFSWQTRTLDVRLDQQDPIGALAMSSVSAALPNSAHRLGPSGPTTVAPRQPFHSNLLNPGRPPPPSSSWPPGFCALAPSATINKPATEQLTTLDGLVQSTPALSLNSSAPDHALSTPSPAPSTLTKSSSFGIRLAHQQHQSTQSLTCADLIRSSSARLSDGSTNRLSSSLSHPSPRRASAVASHPQPVLDAMRPAFRPLALSLDNSAGPSGLMKELEQVPKETEYTSDPTRTEPGKEDVHPALTHPQQHSSNSIPSIVYPYYTTSSTAMSSSGSSGITNCQSTRTSQTGPPINTSNRHLFVGNLPFNCQWQDLKDLFRNAGNILRADVAMGVDGRSRGFGTVLFATADDAQNAVRLYDGHEFNGRLLKVHFDKFTHPSISPGPASTEHSPHHQSASQPSYHSSVHSSDPHRQRMPPHQYNAVTGYSNYFNYGPPSTGVGMDLKRVPSNNSVRFEPSLPSPHEPINPSASFQGGSSAQSTHPHQQHMIGFYSSNPELEPFPIDQNQGQQSSQPNEFQVPGSDLWGPDHVSARSGAQARARDVPSAPPELPLSPIASRRSSFLKPDSPPHDAQPPAVQPIGHPNAGLGLNVTSSTRPNSIPMPPPYDLAAGGLASPPIPRGIQMTPSMPAFSFQPYPATPPLLPNFFSPGIGPSTPPSSSRGRAPVHQPNANRNNIGLYSFNNPDLHLSTSMAGGPSKHSPLGYNPMFPATDQSLHATSADQFGSQAVPIVGSRTEDEHTGLGLYTGSETGLTPANGFAIIHAPSSSDDSKYNGELSPTKPTHEPEPQEISARNRRLGIGVTAQWE</sequence>
<dbReference type="GO" id="GO:0003729">
    <property type="term" value="F:mRNA binding"/>
    <property type="evidence" value="ECO:0007669"/>
    <property type="project" value="TreeGrafter"/>
</dbReference>
<dbReference type="Proteomes" id="UP000886653">
    <property type="component" value="Unassembled WGS sequence"/>
</dbReference>
<dbReference type="InterPro" id="IPR050374">
    <property type="entry name" value="RRT5_SRSF_SR"/>
</dbReference>
<feature type="region of interest" description="Disordered" evidence="3">
    <location>
        <begin position="356"/>
        <end position="379"/>
    </location>
</feature>
<feature type="region of interest" description="Disordered" evidence="3">
    <location>
        <begin position="693"/>
        <end position="856"/>
    </location>
</feature>
<evidence type="ECO:0000256" key="2">
    <source>
        <dbReference type="PROSITE-ProRule" id="PRU00176"/>
    </source>
</evidence>
<accession>A0A9P6T9I5</accession>
<organism evidence="5 6">
    <name type="scientific">Cronartium quercuum f. sp. fusiforme G11</name>
    <dbReference type="NCBI Taxonomy" id="708437"/>
    <lineage>
        <taxon>Eukaryota</taxon>
        <taxon>Fungi</taxon>
        <taxon>Dikarya</taxon>
        <taxon>Basidiomycota</taxon>
        <taxon>Pucciniomycotina</taxon>
        <taxon>Pucciniomycetes</taxon>
        <taxon>Pucciniales</taxon>
        <taxon>Coleosporiaceae</taxon>
        <taxon>Cronartium</taxon>
    </lineage>
</organism>
<feature type="compositionally biased region" description="Polar residues" evidence="3">
    <location>
        <begin position="132"/>
        <end position="158"/>
    </location>
</feature>
<feature type="compositionally biased region" description="Low complexity" evidence="3">
    <location>
        <begin position="80"/>
        <end position="98"/>
    </location>
</feature>
<dbReference type="OrthoDB" id="2507279at2759"/>
<feature type="compositionally biased region" description="Polar residues" evidence="3">
    <location>
        <begin position="755"/>
        <end position="767"/>
    </location>
</feature>
<name>A0A9P6T9I5_9BASI</name>
<feature type="compositionally biased region" description="Basic and acidic residues" evidence="3">
    <location>
        <begin position="467"/>
        <end position="490"/>
    </location>
</feature>
<feature type="region of interest" description="Disordered" evidence="3">
    <location>
        <begin position="457"/>
        <end position="490"/>
    </location>
</feature>
<proteinExistence type="predicted"/>
<feature type="compositionally biased region" description="Polar residues" evidence="3">
    <location>
        <begin position="409"/>
        <end position="418"/>
    </location>
</feature>
<feature type="compositionally biased region" description="Low complexity" evidence="3">
    <location>
        <begin position="419"/>
        <end position="433"/>
    </location>
</feature>
<feature type="region of interest" description="Disordered" evidence="3">
    <location>
        <begin position="898"/>
        <end position="924"/>
    </location>
</feature>
<feature type="compositionally biased region" description="Low complexity" evidence="3">
    <location>
        <begin position="720"/>
        <end position="731"/>
    </location>
</feature>
<dbReference type="FunFam" id="3.30.70.330:FF:000145">
    <property type="entry name" value="Putative RNP domain-containing protein"/>
    <property type="match status" value="2"/>
</dbReference>
<feature type="region of interest" description="Disordered" evidence="3">
    <location>
        <begin position="118"/>
        <end position="186"/>
    </location>
</feature>
<feature type="region of interest" description="Disordered" evidence="3">
    <location>
        <begin position="409"/>
        <end position="439"/>
    </location>
</feature>
<feature type="domain" description="RRM" evidence="4">
    <location>
        <begin position="550"/>
        <end position="627"/>
    </location>
</feature>
<dbReference type="InterPro" id="IPR012677">
    <property type="entry name" value="Nucleotide-bd_a/b_plait_sf"/>
</dbReference>
<evidence type="ECO:0000259" key="4">
    <source>
        <dbReference type="PROSITE" id="PS50102"/>
    </source>
</evidence>
<dbReference type="GO" id="GO:0005737">
    <property type="term" value="C:cytoplasm"/>
    <property type="evidence" value="ECO:0007669"/>
    <property type="project" value="TreeGrafter"/>
</dbReference>
<dbReference type="AlphaFoldDB" id="A0A9P6T9I5"/>
<gene>
    <name evidence="5" type="ORF">CROQUDRAFT_641281</name>
</gene>
<comment type="caution">
    <text evidence="5">The sequence shown here is derived from an EMBL/GenBank/DDBJ whole genome shotgun (WGS) entry which is preliminary data.</text>
</comment>
<dbReference type="InterPro" id="IPR035979">
    <property type="entry name" value="RBD_domain_sf"/>
</dbReference>
<dbReference type="SUPFAM" id="SSF54928">
    <property type="entry name" value="RNA-binding domain, RBD"/>
    <property type="match status" value="2"/>
</dbReference>
<feature type="region of interest" description="Disordered" evidence="3">
    <location>
        <begin position="631"/>
        <end position="674"/>
    </location>
</feature>
<feature type="compositionally biased region" description="Low complexity" evidence="3">
    <location>
        <begin position="645"/>
        <end position="659"/>
    </location>
</feature>
<reference evidence="5" key="1">
    <citation type="submission" date="2013-11" db="EMBL/GenBank/DDBJ databases">
        <title>Genome sequence of the fusiform rust pathogen reveals effectors for host alternation and coevolution with pine.</title>
        <authorList>
            <consortium name="DOE Joint Genome Institute"/>
            <person name="Smith K."/>
            <person name="Pendleton A."/>
            <person name="Kubisiak T."/>
            <person name="Anderson C."/>
            <person name="Salamov A."/>
            <person name="Aerts A."/>
            <person name="Riley R."/>
            <person name="Clum A."/>
            <person name="Lindquist E."/>
            <person name="Ence D."/>
            <person name="Campbell M."/>
            <person name="Kronenberg Z."/>
            <person name="Feau N."/>
            <person name="Dhillon B."/>
            <person name="Hamelin R."/>
            <person name="Burleigh J."/>
            <person name="Smith J."/>
            <person name="Yandell M."/>
            <person name="Nelson C."/>
            <person name="Grigoriev I."/>
            <person name="Davis J."/>
        </authorList>
    </citation>
    <scope>NUCLEOTIDE SEQUENCE</scope>
    <source>
        <strain evidence="5">G11</strain>
    </source>
</reference>
<evidence type="ECO:0000256" key="1">
    <source>
        <dbReference type="ARBA" id="ARBA00022884"/>
    </source>
</evidence>
<feature type="region of interest" description="Disordered" evidence="3">
    <location>
        <begin position="35"/>
        <end position="104"/>
    </location>
</feature>
<feature type="compositionally biased region" description="Low complexity" evidence="3">
    <location>
        <begin position="899"/>
        <end position="916"/>
    </location>
</feature>
<keyword evidence="1 2" id="KW-0694">RNA-binding</keyword>
<dbReference type="InterPro" id="IPR000504">
    <property type="entry name" value="RRM_dom"/>
</dbReference>
<evidence type="ECO:0000256" key="3">
    <source>
        <dbReference type="SAM" id="MobiDB-lite"/>
    </source>
</evidence>
<dbReference type="PANTHER" id="PTHR23003">
    <property type="entry name" value="RNA RECOGNITION MOTIF RRM DOMAIN CONTAINING PROTEIN"/>
    <property type="match status" value="1"/>
</dbReference>
<feature type="domain" description="RRM" evidence="4">
    <location>
        <begin position="192"/>
        <end position="269"/>
    </location>
</feature>
<feature type="compositionally biased region" description="Polar residues" evidence="3">
    <location>
        <begin position="532"/>
        <end position="546"/>
    </location>
</feature>